<dbReference type="Gene3D" id="2.120.10.30">
    <property type="entry name" value="TolB, C-terminal domain"/>
    <property type="match status" value="1"/>
</dbReference>
<proteinExistence type="predicted"/>
<keyword evidence="3" id="KW-1185">Reference proteome</keyword>
<dbReference type="AlphaFoldDB" id="A0A5S5C2B0"/>
<evidence type="ECO:0000313" key="2">
    <source>
        <dbReference type="EMBL" id="TYP73299.1"/>
    </source>
</evidence>
<dbReference type="Proteomes" id="UP000323257">
    <property type="component" value="Unassembled WGS sequence"/>
</dbReference>
<organism evidence="2 3">
    <name type="scientific">Paenibacillus methanolicus</name>
    <dbReference type="NCBI Taxonomy" id="582686"/>
    <lineage>
        <taxon>Bacteria</taxon>
        <taxon>Bacillati</taxon>
        <taxon>Bacillota</taxon>
        <taxon>Bacilli</taxon>
        <taxon>Bacillales</taxon>
        <taxon>Paenibacillaceae</taxon>
        <taxon>Paenibacillus</taxon>
    </lineage>
</organism>
<dbReference type="RefSeq" id="WP_187434319.1">
    <property type="nucleotide sequence ID" value="NZ_VNHS01000007.1"/>
</dbReference>
<dbReference type="InterPro" id="IPR010620">
    <property type="entry name" value="SBBP_repeat"/>
</dbReference>
<dbReference type="InterPro" id="IPR011042">
    <property type="entry name" value="6-blade_b-propeller_TolB-like"/>
</dbReference>
<protein>
    <submittedName>
        <fullName evidence="2">Beta-propeller repeat-containing protein</fullName>
    </submittedName>
</protein>
<dbReference type="InterPro" id="IPR057708">
    <property type="entry name" value="DUF7948"/>
</dbReference>
<reference evidence="2 3" key="1">
    <citation type="submission" date="2019-07" db="EMBL/GenBank/DDBJ databases">
        <title>Genomic Encyclopedia of Type Strains, Phase III (KMG-III): the genomes of soil and plant-associated and newly described type strains.</title>
        <authorList>
            <person name="Whitman W."/>
        </authorList>
    </citation>
    <scope>NUCLEOTIDE SEQUENCE [LARGE SCALE GENOMIC DNA]</scope>
    <source>
        <strain evidence="2 3">BL24</strain>
    </source>
</reference>
<comment type="caution">
    <text evidence="2">The sequence shown here is derived from an EMBL/GenBank/DDBJ whole genome shotgun (WGS) entry which is preliminary data.</text>
</comment>
<dbReference type="PANTHER" id="PTHR35580:SF1">
    <property type="entry name" value="PHYTASE-LIKE DOMAIN-CONTAINING PROTEIN"/>
    <property type="match status" value="1"/>
</dbReference>
<gene>
    <name evidence="2" type="ORF">BCM02_107283</name>
</gene>
<dbReference type="InterPro" id="IPR052918">
    <property type="entry name" value="Motility_Chemotaxis_Reg"/>
</dbReference>
<dbReference type="PANTHER" id="PTHR35580">
    <property type="entry name" value="CELL SURFACE GLYCOPROTEIN (S-LAYER PROTEIN)-LIKE PROTEIN"/>
    <property type="match status" value="1"/>
</dbReference>
<dbReference type="SUPFAM" id="SSF101898">
    <property type="entry name" value="NHL repeat"/>
    <property type="match status" value="1"/>
</dbReference>
<evidence type="ECO:0000259" key="1">
    <source>
        <dbReference type="Pfam" id="PF25778"/>
    </source>
</evidence>
<dbReference type="EMBL" id="VNHS01000007">
    <property type="protein sequence ID" value="TYP73299.1"/>
    <property type="molecule type" value="Genomic_DNA"/>
</dbReference>
<accession>A0A5S5C2B0</accession>
<evidence type="ECO:0000313" key="3">
    <source>
        <dbReference type="Proteomes" id="UP000323257"/>
    </source>
</evidence>
<name>A0A5S5C2B0_9BACL</name>
<feature type="domain" description="DUF7948" evidence="1">
    <location>
        <begin position="2"/>
        <end position="140"/>
    </location>
</feature>
<sequence>MGTFNYFRGSNPTQHHVQLPVYREVTYRQVWPGIDVVFQGDQRNLKYDVVLHPGGHVDDIRFVCEGADHIHLDDAGNLLIETSLGTFTDLKPFAYQDTGCQRQPIDCRFVLRSEADGSKNIGFELMEQSDPGYPLVIDPILSYSTYLGGSENDVGFGIAVDASGSAYVAGFTASTDFPTTPGAFDTTFNASFEAFVTKLNPAGTALVYSTYLGGSGSEQGLGIAVDLSGNAYVAGFTSSADFPTTPGAFDTTLGGLQNAFVTKLDPAGSALVYSTYLGGSVTDQGSGIVLDASGNAYVTGSTQSADFPVTPGAFDTTLSGFQNAFVTKLNPTGTALVYSTYLGGSGSDQGNGIALDALGNAYVTGFTQSSDFPTTPGAFDTSSSGLQDAFVTKLNPAGTALVYSTYLGGSVIETGYGIAVDTSDHAYVTGDTASADFPTTPGAFDTTFNSSFDAFVTKLNPAGTALVYSTYLGGSGFDRGTDIALDASGTAYVTGFTQSADFPTTPDAFENSLIGPQNVFVTKLNSTGTALVYSTYLGGSGSEQGLGIALDAFGNAYVAGVTASDDFPTTSGAFDSTFGGVQDAFVVKFDFVQSFSTGVIPNLTETGPIASTIQVLISNDNLFNVSTIEIEAFYLSGSNRVPYVHELFSIAPGTVMSRSYFAADFPAYEIQYFITGDTAADVLVSVFPLDNQENAVAAVSIIRAEAAPLVRITPVP</sequence>
<dbReference type="Pfam" id="PF06739">
    <property type="entry name" value="SBBP"/>
    <property type="match status" value="7"/>
</dbReference>
<dbReference type="Pfam" id="PF25778">
    <property type="entry name" value="DUF7948"/>
    <property type="match status" value="1"/>
</dbReference>